<dbReference type="RefSeq" id="XP_002554020.1">
    <property type="nucleotide sequence ID" value="XM_002553974.1"/>
</dbReference>
<dbReference type="Proteomes" id="UP000002036">
    <property type="component" value="Chromosome E"/>
</dbReference>
<organism evidence="1 2">
    <name type="scientific">Lachancea thermotolerans (strain ATCC 56472 / CBS 6340 / NRRL Y-8284)</name>
    <name type="common">Yeast</name>
    <name type="synonym">Kluyveromyces thermotolerans</name>
    <dbReference type="NCBI Taxonomy" id="559295"/>
    <lineage>
        <taxon>Eukaryota</taxon>
        <taxon>Fungi</taxon>
        <taxon>Dikarya</taxon>
        <taxon>Ascomycota</taxon>
        <taxon>Saccharomycotina</taxon>
        <taxon>Saccharomycetes</taxon>
        <taxon>Saccharomycetales</taxon>
        <taxon>Saccharomycetaceae</taxon>
        <taxon>Lachancea</taxon>
    </lineage>
</organism>
<dbReference type="InterPro" id="IPR016024">
    <property type="entry name" value="ARM-type_fold"/>
</dbReference>
<evidence type="ECO:0000313" key="2">
    <source>
        <dbReference type="Proteomes" id="UP000002036"/>
    </source>
</evidence>
<name>C5DIH2_LACTC</name>
<dbReference type="eggNOG" id="ENOG502RWXH">
    <property type="taxonomic scope" value="Eukaryota"/>
</dbReference>
<gene>
    <name evidence="1" type="ordered locus">KLTH0E12496g</name>
</gene>
<dbReference type="SUPFAM" id="SSF48371">
    <property type="entry name" value="ARM repeat"/>
    <property type="match status" value="1"/>
</dbReference>
<sequence>MTSIDYETLRTSSNSQIAEHFLALKECVSEVVITDELFTRIRRGYLPPYIFSIWLKVSGSAYVAELAVEQEFSVLVRRSGLRYLGWLLEHADYQAVLDNFGSVSQMVTLFESLSVEDVKVLSRSLSSGSRHSSPQSKKWVSEICLSLLATQGPDARPLADSYLPMLSVCSEEDVSRLLNKDVKLDSFSSRLLLLQHTALFQQQVSDALSRNVPLPSYTEDLLHRLPHGVKNELGLTPSMEFSMNILRQITNETKHFVKVKEEFFFTTLVEHLANRVYKSDGGSDKNGLMLKILEHVASFISVRPKAASRISFNRKGNVGWLAVQTWSRSGQDIEQTLKAFIKAQNLASEQGLESYRESFQRLAVNRRLQFLRIILESLGTDLDSVESLKNSKIKQWPRWLFQALKNQEASGLLSRLMTAKPGYFLAQAFHYPYQDKIGHICDFDLPENSSLHEDLLLTILERGTNDALLNATKAAGDQMRKAENSREHEDRATYAKGALYYAMVSGSLPLLLRTIDWTKRFIRDPFVMPCLVSEDVVERTEFVDMLVGIPAIRPLGNLTRSETIKNGAHIAKKAVAEVPLVRNILFSLLSLAFSALREPFFNSYHWRKVLDLPVRIALLRIDRLQRFNDIDPSDGKRLLDAIKDIMLEFEKRCLELSDDKLSYGSETWVNSALKRYPLPEGRAANPVTISFLDDLAESRDVIWRNHRVRENPEIASLLPPYSCGLPLIKHLQPFHRIIPFTLDLASVENTECPPYIMSRAKELVFMDGNVALSDFPKDEEMAKAILPFFDSYALALRVYIMGIVNTARPTAILEAWNHANSSLTSPKIDQGKAREEWGHIFRGALGKKALDVLGTLLVYDPILALPSKDEVQGQCEWDPLSACPPYAKEREVTLTTIGWFTNTYISFSQGQMRSRLKNSPLRGAPPKTVIGYSSPIWHNFKHISWTPQNEANIISAVLYLDAQFKSSRRILTEPYPSKSEARYHAMFLGETFMSRRDLSNQSAENALAELLKMVPPGLLKALTTNAEESLNSLSSSSPKFVDRERDFFVLLKLLMRSDQPAMAASLCVETIIGHPDASSWHRQLLSAVILHRLPAREASKLLQHFSSSIITALEAQQNSESKLNDLVPSTLVKITTIKFLTELLRGSKFVSLSFTVDILSRLIKGAKHIDIRVASLKSLLQVLYSCRRDNCSSVAEKVLEALTSLARAAGAFNEVKQISEEEWEKAKVDQKLPAPFASTNLPPIMSELVSAAKNLPKDCIVTQGSFMNKVIVPMFENCHKSHVQWMQIFCHKYGITELEGSLPIVPVNLCATIDLYHKSLLHYMPASWFLGVHELFMFSLCPPAAVQAVNRKISSSKTLKNGPDGYWLRHYGQLPSFKLVKILDVCVPLESSNSVTLEIIQALVLKEAKAIIQAYDEASVPWQGLVTSLTCTTDGKNQRERWSKQKRPVVEQIISYIESIRTPQWKMDVHRNPTVLPSTLRLNLSLIKFPEASSENKDDGLEKYKILARELRDFIEVHIIGVDETPYHKRFEILKLHVLKRVNRGESAKVASFLGKIANPINARLCDYLLIELIDELLLFTQKTLQTPSNVPEGLGEMIIQWAQCGNEYVRGFGQAWIKRKNLPWLKRMAEQRTIPPLP</sequence>
<dbReference type="HOGENOM" id="CLU_003616_1_0_1"/>
<dbReference type="KEGG" id="lth:KLTH0E12496g"/>
<protein>
    <submittedName>
        <fullName evidence="1">KLTH0E12496p</fullName>
    </submittedName>
</protein>
<dbReference type="InParanoid" id="C5DIH2"/>
<reference evidence="1 2" key="1">
    <citation type="journal article" date="2009" name="Genome Res.">
        <title>Comparative genomics of protoploid Saccharomycetaceae.</title>
        <authorList>
            <consortium name="The Genolevures Consortium"/>
            <person name="Souciet J.-L."/>
            <person name="Dujon B."/>
            <person name="Gaillardin C."/>
            <person name="Johnston M."/>
            <person name="Baret P.V."/>
            <person name="Cliften P."/>
            <person name="Sherman D.J."/>
            <person name="Weissenbach J."/>
            <person name="Westhof E."/>
            <person name="Wincker P."/>
            <person name="Jubin C."/>
            <person name="Poulain J."/>
            <person name="Barbe V."/>
            <person name="Segurens B."/>
            <person name="Artiguenave F."/>
            <person name="Anthouard V."/>
            <person name="Vacherie B."/>
            <person name="Val M.-E."/>
            <person name="Fulton R.S."/>
            <person name="Minx P."/>
            <person name="Wilson R."/>
            <person name="Durrens P."/>
            <person name="Jean G."/>
            <person name="Marck C."/>
            <person name="Martin T."/>
            <person name="Nikolski M."/>
            <person name="Rolland T."/>
            <person name="Seret M.-L."/>
            <person name="Casaregola S."/>
            <person name="Despons L."/>
            <person name="Fairhead C."/>
            <person name="Fischer G."/>
            <person name="Lafontaine I."/>
            <person name="Leh V."/>
            <person name="Lemaire M."/>
            <person name="de Montigny J."/>
            <person name="Neuveglise C."/>
            <person name="Thierry A."/>
            <person name="Blanc-Lenfle I."/>
            <person name="Bleykasten C."/>
            <person name="Diffels J."/>
            <person name="Fritsch E."/>
            <person name="Frangeul L."/>
            <person name="Goeffon A."/>
            <person name="Jauniaux N."/>
            <person name="Kachouri-Lafond R."/>
            <person name="Payen C."/>
            <person name="Potier S."/>
            <person name="Pribylova L."/>
            <person name="Ozanne C."/>
            <person name="Richard G.-F."/>
            <person name="Sacerdot C."/>
            <person name="Straub M.-L."/>
            <person name="Talla E."/>
        </authorList>
    </citation>
    <scope>NUCLEOTIDE SEQUENCE [LARGE SCALE GENOMIC DNA]</scope>
    <source>
        <strain evidence="2">ATCC 56472 / CBS 6340 / NRRL Y-8284</strain>
    </source>
</reference>
<dbReference type="OMA" id="SSWHRMA"/>
<evidence type="ECO:0000313" key="1">
    <source>
        <dbReference type="EMBL" id="CAR23583.1"/>
    </source>
</evidence>
<dbReference type="GeneID" id="8292188"/>
<accession>C5DIH2</accession>
<proteinExistence type="predicted"/>
<dbReference type="EMBL" id="CU928169">
    <property type="protein sequence ID" value="CAR23583.1"/>
    <property type="molecule type" value="Genomic_DNA"/>
</dbReference>
<keyword evidence="2" id="KW-1185">Reference proteome</keyword>
<dbReference type="OrthoDB" id="2549237at2759"/>